<dbReference type="GO" id="GO:0003676">
    <property type="term" value="F:nucleic acid binding"/>
    <property type="evidence" value="ECO:0007669"/>
    <property type="project" value="InterPro"/>
</dbReference>
<dbReference type="PROSITE" id="PS50800">
    <property type="entry name" value="SAP"/>
    <property type="match status" value="1"/>
</dbReference>
<name>A0A812TZP8_9DINO</name>
<organism evidence="5 6">
    <name type="scientific">Symbiodinium natans</name>
    <dbReference type="NCBI Taxonomy" id="878477"/>
    <lineage>
        <taxon>Eukaryota</taxon>
        <taxon>Sar</taxon>
        <taxon>Alveolata</taxon>
        <taxon>Dinophyceae</taxon>
        <taxon>Suessiales</taxon>
        <taxon>Symbiodiniaceae</taxon>
        <taxon>Symbiodinium</taxon>
    </lineage>
</organism>
<evidence type="ECO:0000256" key="2">
    <source>
        <dbReference type="SAM" id="MobiDB-lite"/>
    </source>
</evidence>
<evidence type="ECO:0000259" key="4">
    <source>
        <dbReference type="PROSITE" id="PS50800"/>
    </source>
</evidence>
<protein>
    <submittedName>
        <fullName evidence="5">RE2 protein</fullName>
    </submittedName>
</protein>
<dbReference type="PANTHER" id="PTHR11439:SF467">
    <property type="entry name" value="INTEGRASE CATALYTIC DOMAIN-CONTAINING PROTEIN"/>
    <property type="match status" value="1"/>
</dbReference>
<keyword evidence="6" id="KW-1185">Reference proteome</keyword>
<dbReference type="GO" id="GO:0008270">
    <property type="term" value="F:zinc ion binding"/>
    <property type="evidence" value="ECO:0007669"/>
    <property type="project" value="UniProtKB-KW"/>
</dbReference>
<keyword evidence="1" id="KW-0862">Zinc</keyword>
<dbReference type="PROSITE" id="PS50158">
    <property type="entry name" value="ZF_CCHC"/>
    <property type="match status" value="1"/>
</dbReference>
<comment type="caution">
    <text evidence="5">The sequence shown here is derived from an EMBL/GenBank/DDBJ whole genome shotgun (WGS) entry which is preliminary data.</text>
</comment>
<evidence type="ECO:0000313" key="6">
    <source>
        <dbReference type="Proteomes" id="UP000604046"/>
    </source>
</evidence>
<gene>
    <name evidence="5" type="primary">RE2</name>
    <name evidence="5" type="ORF">SNAT2548_LOCUS30778</name>
</gene>
<accession>A0A812TZP8</accession>
<feature type="region of interest" description="Disordered" evidence="2">
    <location>
        <begin position="375"/>
        <end position="400"/>
    </location>
</feature>
<dbReference type="InterPro" id="IPR001878">
    <property type="entry name" value="Znf_CCHC"/>
</dbReference>
<dbReference type="InterPro" id="IPR003034">
    <property type="entry name" value="SAP_dom"/>
</dbReference>
<feature type="compositionally biased region" description="Acidic residues" evidence="2">
    <location>
        <begin position="1"/>
        <end position="12"/>
    </location>
</feature>
<sequence>MASQDDISDLEVDPGQGVHLPQGAQASQASASAAQNPFSPGSPQAQGMYVTPDDMMTMMRQMMEATTAAATAAQAALSAATSQGNAKQGIAGSDMARILPKPDVFKPATREEEHGMWLQWFWSLKQYLCALDSAFGDEIAYLEQHPDEEGQGYKSPEAAQRSKQLFALLCSLVKGRGLQLIQRVPAQSGFEALRQLIQLFQPTSRTRSLGILSAITSMNHFKGNEPLLPQVLDMERIFEEYERSSGKKLDDDFKTSIFLRSITQSMRNHLATILTEDVTYDALREAALRFERMNAKWDARNLFAGDSLFANRRQPAGPNDGPVPMEGRGDKGQKGNPKGPDAGKGARQNVICHACGKRGHYKSECWQNVQHVQGDDASTTAPSTAGPSASQVRPSPDTSTTMRSVNMVQIDMTSDWCGGSINALTADSCPAAGDDFLKVVKSLALIPHGYPSLPNLVPVQESNDLVAIAEPECTVFAQAIAEPECTVFAQQCGVEVYDMSATDGDEDWTVCGGVLPATATTDACLCTPHYPSSNPATFFVQTVQSTAGVQFRTTLRQEASGWAVFELNTPLSSLDLSEASFVPSRIHNIITIGSCSKINIDELFGRVPPARRDHVSEDAESDAGLPDVPIGEVGNIAGPDDEIQEGDELPGQEAEEVMQPAMRARVVVEGVELHEGCTLSTLRAACTALGIGKSGGKATVLQRIHNFMDRQRLLERHQVEDARVQLPREQAPVSEPTPEEMRRHALSHIPFMPWCEHCIKFQARADHHVQARPDVRACSTCSFDFAFTERETGRPGDKLICLILKDSHTGATCAIPTPAKGGTVAFKFMVAEVCKFLNFCGHTEIALRSDGEPACLALQQGVKELRSRMKLDTHLEQLEAADHQANPSEQTVDQLRQLTGTLLSQVEAETGQKVSTMSPLHAWAWKHACWLQMRYGRSGFASPFEVITGRPYNGKVVGFGEVVFARIKSSIKGKARWIKMLWLGKLGVSDLHFGVTPGGFLISSRSVRRLPKQYDASLLESLRDMPWSQASFLAGQVGQARMQRTPVRGEEEEVQQPLPEVVLPERPPLPYPGYVLPDNAPLEELIPPPAIIASGTPEPPTPVRTDAETPIPAAAEPSTPMLVDSDAPPPQQEALGAPGHAPEARPPEAGGDGQPEQPAPKRARIRLRLDAVQVDKDGNELHNVDEQIELFDEAAEGFMDCEESEAWDNYDDDAGASPSAEIPSCLIRPFSQTEPQCSPEELQYIDEIADNFELSRLTNMHVLSEVQSKLEDHRVLSSKSVRSWRPKVLNQEKVWVRRSRLVAREFAWLDKGRSGLFAPTTAQIMLRVVPGLFMRMRDQNWSMLSLDIADVFLQCAQAHPTCTKVGNGWFKLDRMLPGQRDGSVTWFADFTEEIKRAVGAELLPEQPALFRLPESEGGGMVHVDDMMCAGRSDKLEKLENHLKSKFKVSSEWIRNVGDCVSFLKRTHRLVSEDLLVIEPNVKYVEKLMQVTGLAAAKERYKATPFPTGPMPTDRVPDPELDASSASKYRTAVGILMYVASDLPACQFGIRFLSTYAHCPTEGSWKLLRHLTAYINSHESHVVGLAKPIVGKGIIRDCSDNLHTLLSILECFSDADWSGNRQTRKSVSAAVVLWDSMTIYSHSKTQKNISLSSAESEYHSMISAIADSILLKACITFVAPHPPLEITAFCDNSAARTLACRQGVGRMRHVSGKLLWLQQKTKEGEVVVRPVPTADNVSDLGTKALKADRILYLLSKLNMRDSECGYQLVGAEYLLDAQSRRQLCRVIKQGSVNPQRILQVLALALQVDAIASEQDEPNDDQDALSHVSTSLLTWIGESVTVVFLICADLIENHPTCAMLFGQLMMLVFLICAMCFCRSHRRSEPTTSGNATMPKVEVNIVV</sequence>
<keyword evidence="1" id="KW-0479">Metal-binding</keyword>
<dbReference type="EMBL" id="CAJNDS010002623">
    <property type="protein sequence ID" value="CAE7548343.1"/>
    <property type="molecule type" value="Genomic_DNA"/>
</dbReference>
<feature type="region of interest" description="Disordered" evidence="2">
    <location>
        <begin position="1"/>
        <end position="48"/>
    </location>
</feature>
<dbReference type="CDD" id="cd09272">
    <property type="entry name" value="RNase_HI_RT_Ty1"/>
    <property type="match status" value="1"/>
</dbReference>
<reference evidence="5" key="1">
    <citation type="submission" date="2021-02" db="EMBL/GenBank/DDBJ databases">
        <authorList>
            <person name="Dougan E. K."/>
            <person name="Rhodes N."/>
            <person name="Thang M."/>
            <person name="Chan C."/>
        </authorList>
    </citation>
    <scope>NUCLEOTIDE SEQUENCE</scope>
</reference>
<feature type="compositionally biased region" description="Low complexity" evidence="2">
    <location>
        <begin position="24"/>
        <end position="35"/>
    </location>
</feature>
<proteinExistence type="predicted"/>
<evidence type="ECO:0000259" key="3">
    <source>
        <dbReference type="PROSITE" id="PS50158"/>
    </source>
</evidence>
<feature type="region of interest" description="Disordered" evidence="2">
    <location>
        <begin position="310"/>
        <end position="346"/>
    </location>
</feature>
<keyword evidence="1" id="KW-0863">Zinc-finger</keyword>
<evidence type="ECO:0000313" key="5">
    <source>
        <dbReference type="EMBL" id="CAE7548343.1"/>
    </source>
</evidence>
<feature type="compositionally biased region" description="Polar residues" evidence="2">
    <location>
        <begin position="36"/>
        <end position="45"/>
    </location>
</feature>
<feature type="domain" description="CCHC-type" evidence="3">
    <location>
        <begin position="352"/>
        <end position="365"/>
    </location>
</feature>
<dbReference type="OrthoDB" id="433381at2759"/>
<feature type="domain" description="SAP" evidence="4">
    <location>
        <begin position="674"/>
        <end position="708"/>
    </location>
</feature>
<feature type="region of interest" description="Disordered" evidence="2">
    <location>
        <begin position="1089"/>
        <end position="1159"/>
    </location>
</feature>
<dbReference type="PANTHER" id="PTHR11439">
    <property type="entry name" value="GAG-POL-RELATED RETROTRANSPOSON"/>
    <property type="match status" value="1"/>
</dbReference>
<dbReference type="Proteomes" id="UP000604046">
    <property type="component" value="Unassembled WGS sequence"/>
</dbReference>
<evidence type="ECO:0000256" key="1">
    <source>
        <dbReference type="PROSITE-ProRule" id="PRU00047"/>
    </source>
</evidence>